<dbReference type="PROSITE" id="PS50235">
    <property type="entry name" value="USP_3"/>
    <property type="match status" value="1"/>
</dbReference>
<dbReference type="Pfam" id="PF00443">
    <property type="entry name" value="UCH"/>
    <property type="match status" value="1"/>
</dbReference>
<evidence type="ECO:0000313" key="3">
    <source>
        <dbReference type="EMBL" id="CAF0967783.1"/>
    </source>
</evidence>
<protein>
    <recommendedName>
        <fullName evidence="1">ATP-dependent DNA helicase</fullName>
        <ecNumber evidence="1">5.6.2.3</ecNumber>
    </recommendedName>
</protein>
<dbReference type="GO" id="GO:0005524">
    <property type="term" value="F:ATP binding"/>
    <property type="evidence" value="ECO:0007669"/>
    <property type="project" value="UniProtKB-KW"/>
</dbReference>
<comment type="similarity">
    <text evidence="1">Belongs to the helicase family.</text>
</comment>
<dbReference type="PANTHER" id="PTHR47642:SF5">
    <property type="entry name" value="ATP-DEPENDENT DNA HELICASE"/>
    <property type="match status" value="1"/>
</dbReference>
<accession>A0A814EGU7</accession>
<evidence type="ECO:0000259" key="2">
    <source>
        <dbReference type="PROSITE" id="PS50235"/>
    </source>
</evidence>
<dbReference type="InterPro" id="IPR027417">
    <property type="entry name" value="P-loop_NTPase"/>
</dbReference>
<keyword evidence="1" id="KW-0227">DNA damage</keyword>
<keyword evidence="4" id="KW-1185">Reference proteome</keyword>
<dbReference type="GO" id="GO:0016579">
    <property type="term" value="P:protein deubiquitination"/>
    <property type="evidence" value="ECO:0007669"/>
    <property type="project" value="InterPro"/>
</dbReference>
<keyword evidence="1" id="KW-0347">Helicase</keyword>
<dbReference type="SUPFAM" id="SSF54001">
    <property type="entry name" value="Cysteine proteinases"/>
    <property type="match status" value="1"/>
</dbReference>
<dbReference type="Pfam" id="PF14214">
    <property type="entry name" value="Helitron_like_N"/>
    <property type="match status" value="1"/>
</dbReference>
<organism evidence="3 4">
    <name type="scientific">Brachionus calyciflorus</name>
    <dbReference type="NCBI Taxonomy" id="104777"/>
    <lineage>
        <taxon>Eukaryota</taxon>
        <taxon>Metazoa</taxon>
        <taxon>Spiralia</taxon>
        <taxon>Gnathifera</taxon>
        <taxon>Rotifera</taxon>
        <taxon>Eurotatoria</taxon>
        <taxon>Monogononta</taxon>
        <taxon>Pseudotrocha</taxon>
        <taxon>Ploima</taxon>
        <taxon>Brachionidae</taxon>
        <taxon>Brachionus</taxon>
    </lineage>
</organism>
<dbReference type="SUPFAM" id="SSF56219">
    <property type="entry name" value="DNase I-like"/>
    <property type="match status" value="1"/>
</dbReference>
<dbReference type="InterPro" id="IPR001394">
    <property type="entry name" value="Peptidase_C19_UCH"/>
</dbReference>
<proteinExistence type="inferred from homology"/>
<dbReference type="InterPro" id="IPR036691">
    <property type="entry name" value="Endo/exonu/phosph_ase_sf"/>
</dbReference>
<dbReference type="GO" id="GO:0000723">
    <property type="term" value="P:telomere maintenance"/>
    <property type="evidence" value="ECO:0007669"/>
    <property type="project" value="InterPro"/>
</dbReference>
<comment type="catalytic activity">
    <reaction evidence="1">
        <text>ATP + H2O = ADP + phosphate + H(+)</text>
        <dbReference type="Rhea" id="RHEA:13065"/>
        <dbReference type="ChEBI" id="CHEBI:15377"/>
        <dbReference type="ChEBI" id="CHEBI:15378"/>
        <dbReference type="ChEBI" id="CHEBI:30616"/>
        <dbReference type="ChEBI" id="CHEBI:43474"/>
        <dbReference type="ChEBI" id="CHEBI:456216"/>
        <dbReference type="EC" id="5.6.2.3"/>
    </reaction>
</comment>
<dbReference type="InterPro" id="IPR038765">
    <property type="entry name" value="Papain-like_cys_pep_sf"/>
</dbReference>
<feature type="domain" description="USP" evidence="2">
    <location>
        <begin position="58"/>
        <end position="327"/>
    </location>
</feature>
<comment type="cofactor">
    <cofactor evidence="1">
        <name>Mg(2+)</name>
        <dbReference type="ChEBI" id="CHEBI:18420"/>
    </cofactor>
</comment>
<evidence type="ECO:0000313" key="4">
    <source>
        <dbReference type="Proteomes" id="UP000663879"/>
    </source>
</evidence>
<dbReference type="InterPro" id="IPR010285">
    <property type="entry name" value="DNA_helicase_pif1-like_DEAD"/>
</dbReference>
<dbReference type="PANTHER" id="PTHR47642">
    <property type="entry name" value="ATP-DEPENDENT DNA HELICASE"/>
    <property type="match status" value="1"/>
</dbReference>
<dbReference type="Pfam" id="PF20209">
    <property type="entry name" value="DUF6570"/>
    <property type="match status" value="1"/>
</dbReference>
<dbReference type="GO" id="GO:0043139">
    <property type="term" value="F:5'-3' DNA helicase activity"/>
    <property type="evidence" value="ECO:0007669"/>
    <property type="project" value="UniProtKB-EC"/>
</dbReference>
<dbReference type="Gene3D" id="3.60.10.10">
    <property type="entry name" value="Endonuclease/exonuclease/phosphatase"/>
    <property type="match status" value="1"/>
</dbReference>
<reference evidence="3" key="1">
    <citation type="submission" date="2021-02" db="EMBL/GenBank/DDBJ databases">
        <authorList>
            <person name="Nowell W R."/>
        </authorList>
    </citation>
    <scope>NUCLEOTIDE SEQUENCE</scope>
    <source>
        <strain evidence="3">Ploen Becks lab</strain>
    </source>
</reference>
<dbReference type="Proteomes" id="UP000663879">
    <property type="component" value="Unassembled WGS sequence"/>
</dbReference>
<dbReference type="InterPro" id="IPR046700">
    <property type="entry name" value="DUF6570"/>
</dbReference>
<dbReference type="Gene3D" id="3.40.50.300">
    <property type="entry name" value="P-loop containing nucleotide triphosphate hydrolases"/>
    <property type="match status" value="2"/>
</dbReference>
<dbReference type="Gene3D" id="3.90.70.10">
    <property type="entry name" value="Cysteine proteinases"/>
    <property type="match status" value="2"/>
</dbReference>
<dbReference type="InterPro" id="IPR025476">
    <property type="entry name" value="Helitron_helicase-like"/>
</dbReference>
<dbReference type="GO" id="GO:0006310">
    <property type="term" value="P:DNA recombination"/>
    <property type="evidence" value="ECO:0007669"/>
    <property type="project" value="UniProtKB-KW"/>
</dbReference>
<dbReference type="CDD" id="cd18809">
    <property type="entry name" value="SF1_C_RecD"/>
    <property type="match status" value="1"/>
</dbReference>
<evidence type="ECO:0000256" key="1">
    <source>
        <dbReference type="RuleBase" id="RU363044"/>
    </source>
</evidence>
<keyword evidence="1" id="KW-0234">DNA repair</keyword>
<keyword evidence="1" id="KW-0378">Hydrolase</keyword>
<sequence>MFRRTVSSEEKKRYLINCNGFYKLRVAHPHISHVQSSLVAENSNNSFIYNHKSYFVEKGIRNYGNTCFIGSVLQCLNSLERTFIPTLISVYEDLEPIMYNNKYNLLKAYVNWLYNGFNVIKVNKKLGFEQLEKNFFREIFLETKLQKIFQKGQQQDPHEFMLYFFEYLDDCRKESEMIKTGIDQNNDFDIYFRNFRINEPTFSQSMFGVKYLISSKCITCNYLSSRNDPFDGTNGQGEKIISYISFPRYLNIAPWKGDFDGYSYYILNAICLHGGESINAAIVWSKLERCWKLFNDQTVTIIEEDIDDYIKGIQNEFQPYILFYAKSQSDNLEEIIDEIEGTDDEAFSDEDIVSANNELINKNHKKNDFITCSGLPDKNKNISSVTIEEMNRKKIRSFTQCSIMEIGSVEGTDLVYTDEATAPSDSYSKLTAKGRPKKVSIEEKKSLRRQYMKDYMKEYRKSDNIREKKTEYQQKYRENSINRSIEREDDRMRRDKSRNTFQKTIENYEQGILNGPTIICICCGGLFFRRSVIEFLEKICKKPILNEIYYLKNKKSDNKLWICITCNRYMKNGRTPRLALSRGLDFPLIPNELIDLNELEERLCSPRLPFIRVKDLFAWDKQKKITGNVVNVPIDNQETLKTLLPRKFGDSETIQLKLMRRTDYTNAYMEDKINPARVVRAFNYLKDQSVFRSNNISFDQTWLNTYGNSNTNRYFIVNPNEDLEDVNYVESLNDDQLLNKAYDEYFENSSTQNEHIPANQLAQQKDVVSNKDEIGSKFAGSNDDLANEPTTIAPAEGLRPVSLVSDKDADELTFVKIYCGRKFRYNGEKFTYGARCKSEFRHFDRRCAQNFTKIFFSYKKLVSKKLSNAIDICLRKSNKDMTAREALDKNYINDLVLKNEANLLLRTVRSSPQYWQWKKMEVNAAIRQLGCPTFFITLSPAEIDWPELIVILVLTVDRKKISIEEAKKMSRSKRIDYVSKDPITVARYFENRMGELVKLIINKNGPFRDNKVIDYFWRIEFQYRGSPHIHMLTWNQNAPLYERNDNQRTKEENKLKCIDFIDKYITCNRPINGLLVEEDYDNRKEHVPLRTFDLDDYQIHKCKDNCETFDKDKNKICKYGFPLPILDRTIILEPLNENDDNYSKSKLDYFEIRQRLDEVYNTWRTKGISINLENFLASLNIDFDAYLLALRSSITRNTVFLVRTCKEIRLNQYNQEIAIRHSANMDIQYIMDPYGAAAYVTSYMMKANEKMSILLKKAIETLDDGGITTRQRLARIANKFTNCSEIGAQECAFTLLSMPVTRLSRETIYINTYPSSDRNYIIKEDRYLELMNPESRAIYKGGLLRHYRKRPKDGKEGGKYTNMCLAEFASFYDYFSSENYQKLFNKDKMNKFVVDEDDIDDDMNEINFENEELADILKDNDRNDEIIMLEQPFADEVIFNDENDKDIENYDEELNKIVCKLNSQKNRLANVSASKKRFILNSPTSPTETMQNLDISDKDLTISGATHNGTINDFHSPDPFPRTSQLSFNLDAGNEIPNQEISQELSNKYNKPLSVSDFIRLRDRDGYIKRRSRQRILRYKKYSINKDPINYMRVQMMLYCPWFNEELQVEVPDIPGRYEKYKLIIAENRSKFEGVLTEKFDKIQEMVENDLRMYYERLFEEEAERENEANEFLLNHHVRLENHLGRFIEEHENEDGIFSDPITTHERLESVFGFQGPFYDQQYTTGQNNQDHNALIVPSHLNQQEYVNLMISLNRKQHMFMVNFLANMRDNVQSMLYVYGPAGTGKSHLIKALYHTCVRIFNPNLERDKLTCVLTAYTGKAAYNINGPTIHSLFHIPLDFRKMNLLTGENLVQFKKQMKTLKLVIIDEISMVGRSFLKCIHSRLAQATGLNELFGGVSVICLGDFNQLRPMCDSWIFDGIKSSVSFSRKNYDAIGESLLWSVFEFFELDEIMRQRDDQRFSEALRSIGDYNTLTLNNEQIQMFNNRFVENLDNLPSNCIVLCYENDKVDQHNRRVISQLGGEPAVKCIAKDIPNGANKDSVPAKNLANSIKYKNDIYKTMGMPNEILLKVGVKYMITVNLKQNDGLVNGCVGILRKILMNDKFPKDDRPCVKRVYLEFPQRTTGLLTRQERTTISLARKDGVNNAAQTLLQLKQQTVERGLNYTADRIQFPIIECEAMTIHKSQGQTYDCICVDIGHEGLPRDLLYVGLSRVTSMNGLYLYSANPNQQSILTKDIRNMTREQRQAKKDEMDKKDKIRLEMTRLRTKCALKNKYPFLEITGMQIERNNLESSNHSIVNIIFMNIQNLNGNLSKIRNDFAFKNSDLIFLVECHNSIERRGDVERVYGELFSCVHFSSCQQHNASNGQVCYVRNQKHFNKLAFIDDNCDLAFNQYHNKHKICEFSLFIYKYNPQKILYIISIYKHHDMDNNDFLNVFDMFLDKNMINTFDQSILLLGDFNIDFNKNQTIMNELNKRDFKPIFRNSVTFDRNSSQIDWAFTNTNFQFNIPKSQTYRTWFSDHHGIYTQIDFGS</sequence>
<dbReference type="InterPro" id="IPR028889">
    <property type="entry name" value="USP"/>
</dbReference>
<gene>
    <name evidence="3" type="ORF">OXX778_LOCUS14756</name>
</gene>
<name>A0A814EGU7_9BILA</name>
<dbReference type="OrthoDB" id="10036850at2759"/>
<keyword evidence="1" id="KW-0547">Nucleotide-binding</keyword>
<dbReference type="GO" id="GO:0004843">
    <property type="term" value="F:cysteine-type deubiquitinase activity"/>
    <property type="evidence" value="ECO:0007669"/>
    <property type="project" value="InterPro"/>
</dbReference>
<dbReference type="InterPro" id="IPR051055">
    <property type="entry name" value="PIF1_helicase"/>
</dbReference>
<dbReference type="GO" id="GO:0006281">
    <property type="term" value="P:DNA repair"/>
    <property type="evidence" value="ECO:0007669"/>
    <property type="project" value="UniProtKB-KW"/>
</dbReference>
<dbReference type="Pfam" id="PF05970">
    <property type="entry name" value="PIF1"/>
    <property type="match status" value="1"/>
</dbReference>
<keyword evidence="1" id="KW-0233">DNA recombination</keyword>
<dbReference type="SUPFAM" id="SSF52540">
    <property type="entry name" value="P-loop containing nucleoside triphosphate hydrolases"/>
    <property type="match status" value="2"/>
</dbReference>
<keyword evidence="1" id="KW-0067">ATP-binding</keyword>
<dbReference type="EC" id="5.6.2.3" evidence="1"/>
<comment type="caution">
    <text evidence="3">The sequence shown here is derived from an EMBL/GenBank/DDBJ whole genome shotgun (WGS) entry which is preliminary data.</text>
</comment>
<dbReference type="EMBL" id="CAJNOC010003102">
    <property type="protein sequence ID" value="CAF0967783.1"/>
    <property type="molecule type" value="Genomic_DNA"/>
</dbReference>